<keyword evidence="1" id="KW-0732">Signal</keyword>
<evidence type="ECO:0000313" key="3">
    <source>
        <dbReference type="Proteomes" id="UP000827092"/>
    </source>
</evidence>
<accession>A0AAV6VU22</accession>
<dbReference type="AlphaFoldDB" id="A0AAV6VU22"/>
<keyword evidence="3" id="KW-1185">Reference proteome</keyword>
<evidence type="ECO:0000256" key="1">
    <source>
        <dbReference type="SAM" id="SignalP"/>
    </source>
</evidence>
<feature type="signal peptide" evidence="1">
    <location>
        <begin position="1"/>
        <end position="29"/>
    </location>
</feature>
<comment type="caution">
    <text evidence="2">The sequence shown here is derived from an EMBL/GenBank/DDBJ whole genome shotgun (WGS) entry which is preliminary data.</text>
</comment>
<sequence length="110" mass="12365">MAHPQKWLYAATSGKIFLLLSLLFLITSAYDSSSSSSSEEDDDSQRFISPAKRYSRIEEEEMAKRALSLLAHWRPQFLGLPKVNTRSDIVSAVTRGGRPSRPLGQPLRWG</sequence>
<proteinExistence type="predicted"/>
<dbReference type="EMBL" id="JAFNEN010000018">
    <property type="protein sequence ID" value="KAG8200175.1"/>
    <property type="molecule type" value="Genomic_DNA"/>
</dbReference>
<gene>
    <name evidence="2" type="ORF">JTE90_024960</name>
</gene>
<name>A0AAV6VU22_9ARAC</name>
<feature type="chain" id="PRO_5043888146" evidence="1">
    <location>
        <begin position="30"/>
        <end position="110"/>
    </location>
</feature>
<reference evidence="2 3" key="1">
    <citation type="journal article" date="2022" name="Nat. Ecol. Evol.">
        <title>A masculinizing supergene underlies an exaggerated male reproductive morph in a spider.</title>
        <authorList>
            <person name="Hendrickx F."/>
            <person name="De Corte Z."/>
            <person name="Sonet G."/>
            <person name="Van Belleghem S.M."/>
            <person name="Kostlbacher S."/>
            <person name="Vangestel C."/>
        </authorList>
    </citation>
    <scope>NUCLEOTIDE SEQUENCE [LARGE SCALE GENOMIC DNA]</scope>
    <source>
        <strain evidence="2">W744_W776</strain>
    </source>
</reference>
<protein>
    <submittedName>
        <fullName evidence="2">Uncharacterized protein</fullName>
    </submittedName>
</protein>
<evidence type="ECO:0000313" key="2">
    <source>
        <dbReference type="EMBL" id="KAG8200175.1"/>
    </source>
</evidence>
<dbReference type="Proteomes" id="UP000827092">
    <property type="component" value="Unassembled WGS sequence"/>
</dbReference>
<organism evidence="2 3">
    <name type="scientific">Oedothorax gibbosus</name>
    <dbReference type="NCBI Taxonomy" id="931172"/>
    <lineage>
        <taxon>Eukaryota</taxon>
        <taxon>Metazoa</taxon>
        <taxon>Ecdysozoa</taxon>
        <taxon>Arthropoda</taxon>
        <taxon>Chelicerata</taxon>
        <taxon>Arachnida</taxon>
        <taxon>Araneae</taxon>
        <taxon>Araneomorphae</taxon>
        <taxon>Entelegynae</taxon>
        <taxon>Araneoidea</taxon>
        <taxon>Linyphiidae</taxon>
        <taxon>Erigoninae</taxon>
        <taxon>Oedothorax</taxon>
    </lineage>
</organism>